<feature type="domain" description="R3H" evidence="14">
    <location>
        <begin position="875"/>
        <end position="938"/>
    </location>
</feature>
<evidence type="ECO:0000256" key="2">
    <source>
        <dbReference type="ARBA" id="ARBA00007269"/>
    </source>
</evidence>
<comment type="caution">
    <text evidence="15">The sequence shown here is derived from an EMBL/GenBank/DDBJ whole genome shotgun (WGS) entry which is preliminary data.</text>
</comment>
<keyword evidence="3" id="KW-0479">Metal-binding</keyword>
<dbReference type="CDD" id="cd06008">
    <property type="entry name" value="NF-X1-zinc-finger"/>
    <property type="match status" value="5"/>
</dbReference>
<keyword evidence="6" id="KW-0862">Zinc</keyword>
<evidence type="ECO:0000256" key="1">
    <source>
        <dbReference type="ARBA" id="ARBA00004123"/>
    </source>
</evidence>
<feature type="domain" description="RING-type" evidence="13">
    <location>
        <begin position="224"/>
        <end position="274"/>
    </location>
</feature>
<dbReference type="CDD" id="cd16492">
    <property type="entry name" value="RING-CH-C4HC3_NFX1-like"/>
    <property type="match status" value="1"/>
</dbReference>
<dbReference type="PANTHER" id="PTHR12360">
    <property type="entry name" value="NUCLEAR TRANSCRIPTION FACTOR, X-BOX BINDING 1 NFX1"/>
    <property type="match status" value="1"/>
</dbReference>
<evidence type="ECO:0000256" key="10">
    <source>
        <dbReference type="PROSITE-ProRule" id="PRU00175"/>
    </source>
</evidence>
<evidence type="ECO:0000256" key="9">
    <source>
        <dbReference type="ARBA" id="ARBA00023242"/>
    </source>
</evidence>
<feature type="region of interest" description="Disordered" evidence="11">
    <location>
        <begin position="1"/>
        <end position="144"/>
    </location>
</feature>
<reference evidence="15 16" key="1">
    <citation type="submission" date="2024-04" db="EMBL/GenBank/DDBJ databases">
        <title>Phyllosticta paracitricarpa is synonymous to the EU quarantine fungus P. citricarpa based on phylogenomic analyses.</title>
        <authorList>
            <consortium name="Lawrence Berkeley National Laboratory"/>
            <person name="Van Ingen-Buijs V.A."/>
            <person name="Van Westerhoven A.C."/>
            <person name="Haridas S."/>
            <person name="Skiadas P."/>
            <person name="Martin F."/>
            <person name="Groenewald J.Z."/>
            <person name="Crous P.W."/>
            <person name="Seidl M.F."/>
        </authorList>
    </citation>
    <scope>NUCLEOTIDE SEQUENCE [LARGE SCALE GENOMIC DNA]</scope>
    <source>
        <strain evidence="15 16">CBS 123371</strain>
    </source>
</reference>
<keyword evidence="5 10" id="KW-0863">Zinc-finger</keyword>
<feature type="compositionally biased region" description="Low complexity" evidence="11">
    <location>
        <begin position="48"/>
        <end position="57"/>
    </location>
</feature>
<feature type="domain" description="PHD-type" evidence="12">
    <location>
        <begin position="221"/>
        <end position="276"/>
    </location>
</feature>
<dbReference type="InterPro" id="IPR011011">
    <property type="entry name" value="Znf_FYVE_PHD"/>
</dbReference>
<comment type="similarity">
    <text evidence="2">Belongs to the NFX1 family.</text>
</comment>
<feature type="compositionally biased region" description="Polar residues" evidence="11">
    <location>
        <begin position="80"/>
        <end position="92"/>
    </location>
</feature>
<dbReference type="Pfam" id="PF01424">
    <property type="entry name" value="R3H"/>
    <property type="match status" value="1"/>
</dbReference>
<feature type="compositionally biased region" description="Low complexity" evidence="11">
    <location>
        <begin position="93"/>
        <end position="112"/>
    </location>
</feature>
<keyword evidence="8" id="KW-0804">Transcription</keyword>
<keyword evidence="16" id="KW-1185">Reference proteome</keyword>
<organism evidence="15 16">
    <name type="scientific">Phyllosticta citriasiana</name>
    <dbReference type="NCBI Taxonomy" id="595635"/>
    <lineage>
        <taxon>Eukaryota</taxon>
        <taxon>Fungi</taxon>
        <taxon>Dikarya</taxon>
        <taxon>Ascomycota</taxon>
        <taxon>Pezizomycotina</taxon>
        <taxon>Dothideomycetes</taxon>
        <taxon>Dothideomycetes incertae sedis</taxon>
        <taxon>Botryosphaeriales</taxon>
        <taxon>Phyllostictaceae</taxon>
        <taxon>Phyllosticta</taxon>
    </lineage>
</organism>
<feature type="compositionally biased region" description="Low complexity" evidence="11">
    <location>
        <begin position="126"/>
        <end position="144"/>
    </location>
</feature>
<dbReference type="SMART" id="SM00393">
    <property type="entry name" value="R3H"/>
    <property type="match status" value="1"/>
</dbReference>
<dbReference type="InterPro" id="IPR036867">
    <property type="entry name" value="R3H_dom_sf"/>
</dbReference>
<dbReference type="EMBL" id="JBBPHU010000002">
    <property type="protein sequence ID" value="KAK7521880.1"/>
    <property type="molecule type" value="Genomic_DNA"/>
</dbReference>
<proteinExistence type="inferred from homology"/>
<evidence type="ECO:0000259" key="12">
    <source>
        <dbReference type="PROSITE" id="PS50016"/>
    </source>
</evidence>
<evidence type="ECO:0000259" key="14">
    <source>
        <dbReference type="PROSITE" id="PS51061"/>
    </source>
</evidence>
<dbReference type="InterPro" id="IPR019787">
    <property type="entry name" value="Znf_PHD-finger"/>
</dbReference>
<feature type="region of interest" description="Disordered" evidence="11">
    <location>
        <begin position="161"/>
        <end position="207"/>
    </location>
</feature>
<evidence type="ECO:0000256" key="7">
    <source>
        <dbReference type="ARBA" id="ARBA00023015"/>
    </source>
</evidence>
<dbReference type="Gene3D" id="3.30.1370.50">
    <property type="entry name" value="R3H-like domain"/>
    <property type="match status" value="1"/>
</dbReference>
<evidence type="ECO:0000256" key="6">
    <source>
        <dbReference type="ARBA" id="ARBA00022833"/>
    </source>
</evidence>
<dbReference type="PROSITE" id="PS50089">
    <property type="entry name" value="ZF_RING_2"/>
    <property type="match status" value="1"/>
</dbReference>
<name>A0ABR1KUM8_9PEZI</name>
<keyword evidence="9" id="KW-0539">Nucleus</keyword>
<dbReference type="PANTHER" id="PTHR12360:SF12">
    <property type="entry name" value="TRANSCRIPTIONAL REPRESSOR NF-X1"/>
    <property type="match status" value="1"/>
</dbReference>
<dbReference type="SUPFAM" id="SSF57903">
    <property type="entry name" value="FYVE/PHD zinc finger"/>
    <property type="match status" value="1"/>
</dbReference>
<evidence type="ECO:0000256" key="3">
    <source>
        <dbReference type="ARBA" id="ARBA00022723"/>
    </source>
</evidence>
<evidence type="ECO:0000256" key="4">
    <source>
        <dbReference type="ARBA" id="ARBA00022737"/>
    </source>
</evidence>
<dbReference type="PROSITE" id="PS51061">
    <property type="entry name" value="R3H"/>
    <property type="match status" value="1"/>
</dbReference>
<dbReference type="InterPro" id="IPR001841">
    <property type="entry name" value="Znf_RING"/>
</dbReference>
<evidence type="ECO:0000313" key="16">
    <source>
        <dbReference type="Proteomes" id="UP001363622"/>
    </source>
</evidence>
<dbReference type="PROSITE" id="PS01359">
    <property type="entry name" value="ZF_PHD_1"/>
    <property type="match status" value="1"/>
</dbReference>
<dbReference type="Pfam" id="PF01422">
    <property type="entry name" value="zf-NF-X1"/>
    <property type="match status" value="7"/>
</dbReference>
<dbReference type="InterPro" id="IPR001374">
    <property type="entry name" value="R3H_dom"/>
</dbReference>
<dbReference type="Proteomes" id="UP001363622">
    <property type="component" value="Unassembled WGS sequence"/>
</dbReference>
<evidence type="ECO:0000256" key="5">
    <source>
        <dbReference type="ARBA" id="ARBA00022771"/>
    </source>
</evidence>
<evidence type="ECO:0008006" key="17">
    <source>
        <dbReference type="Google" id="ProtNLM"/>
    </source>
</evidence>
<accession>A0ABR1KUM8</accession>
<sequence>MPADTTASVAPPTGRETNTPQRNRNRGPRPRINAQTPEAAGGAVQPNQSQQQQTSARRGGRAGRGGRGNRGSAQPARQPASATTVAQESQETGNVSSASAVADSGAGNNIRGGRNRRGGQQGRGGAQNRRGQSQGRGGIQSSRGQVIRTFQGRTFGGQLTATNAVDGAPAPGLQPDAPDFQPGHRPRIRELEQARPRKRRASRSKAPDITTRVHEDIDNGHYECAICTNEVQRNSRMWSCRTCWTVFHLKCIGEWASNSLAEHSDRPWRCPGCNLPQDNVPKYFNCWCQKEQDPKSIPGMPPFSCGQTCGRERIIPKSCPHTCPEICHAGPCPPCSQMGPTQSCFCGKDSKTQRCLDTDYENGWSCGQVCGEMMPCGEHFCERPCHEGFCGACEVLVDARCYCGQEEKPMMCADRGDEKFSKRTYKPDDGEQILEEWTGVFECTNACARYFDCGKHQCQRSCHAQEQAVSHCPRSPELVSSCPCGKTPLSKITDKPRTTCEDPIPNCKQRCNKLLACGHSCSRVCHSADCDQVPCLEKMPISCRCGKTNLSTICHQGVQEQPHCMRTCRVTMNCGRHICGSRCCPGEKKAAERTSKRPTRRRPHELENGSIPVEMIEAEHVCVKRCGRLLKCGTHECEELCHKGPCRSCREAIFEEISCHCGRTVLEPPLPCGTKPPPCRYECERPKACGHPQVTHNCHQDEETCPKCPYLTVKTCMCSKNVLKNQPCWLQEARCGEICGRKLKCGAHRCRKPCHKPGDCEDSGTVCKQECGKEKTCGHPCSIQCHSPYACDETKPCQYKIHITCSCQRSKQEAKCLATKDSQGNLEKSLKCDDECARLERNRKLALALHVNPDANKDDHIPYSAETLSLYQGNVPWAQTQEREFRVFASSPEEKRLRFKPMPKHQRAFIHALAEDFGLDSESMDPPPHRHVLIYKTPRFVSAPSKTLGECIRIRYNQRNAQPKITSDTSKLKASNVLGDPFNSFLLASPRFGLTIEELRSCVRPVLDSVPGIPFDISFLPSDEVVLKANPPASIGTRDVESALKNIKAALAREVRKHGLGSVQLCRADASLNILNRETDQADNGGWSQVAAKAAAPVRRPAAAHGSGSSTPPSSNGYTVLAPSSTRTKEKSKKKAVEKMREEAVDDWEAAEAEAEERERGESGGASRAESEDEAPKADSSAAAPVSNAREEVAVAEQDKPLDLETLSAFLPSLAYREGGGGVSWADSLDDADA</sequence>
<evidence type="ECO:0000313" key="15">
    <source>
        <dbReference type="EMBL" id="KAK7521880.1"/>
    </source>
</evidence>
<evidence type="ECO:0000256" key="11">
    <source>
        <dbReference type="SAM" id="MobiDB-lite"/>
    </source>
</evidence>
<dbReference type="SUPFAM" id="SSF82708">
    <property type="entry name" value="R3H domain"/>
    <property type="match status" value="1"/>
</dbReference>
<feature type="region of interest" description="Disordered" evidence="11">
    <location>
        <begin position="1080"/>
        <end position="1203"/>
    </location>
</feature>
<dbReference type="PROSITE" id="PS50016">
    <property type="entry name" value="ZF_PHD_2"/>
    <property type="match status" value="1"/>
</dbReference>
<feature type="compositionally biased region" description="Basic and acidic residues" evidence="11">
    <location>
        <begin position="1189"/>
        <end position="1203"/>
    </location>
</feature>
<comment type="subcellular location">
    <subcellularLocation>
        <location evidence="1">Nucleus</location>
    </subcellularLocation>
</comment>
<feature type="compositionally biased region" description="Low complexity" evidence="11">
    <location>
        <begin position="1090"/>
        <end position="1117"/>
    </location>
</feature>
<dbReference type="InterPro" id="IPR000967">
    <property type="entry name" value="Znf_NFX1"/>
</dbReference>
<evidence type="ECO:0000259" key="13">
    <source>
        <dbReference type="PROSITE" id="PS50089"/>
    </source>
</evidence>
<gene>
    <name evidence="15" type="ORF">IWZ03DRAFT_369663</name>
</gene>
<protein>
    <recommendedName>
        <fullName evidence="17">R3H domain-containing protein</fullName>
    </recommendedName>
</protein>
<keyword evidence="4" id="KW-0677">Repeat</keyword>
<dbReference type="SMART" id="SM00438">
    <property type="entry name" value="ZnF_NFX"/>
    <property type="match status" value="8"/>
</dbReference>
<keyword evidence="7" id="KW-0805">Transcription regulation</keyword>
<feature type="compositionally biased region" description="Acidic residues" evidence="11">
    <location>
        <begin position="1144"/>
        <end position="1156"/>
    </location>
</feature>
<dbReference type="InterPro" id="IPR034078">
    <property type="entry name" value="NFX1_fam"/>
</dbReference>
<evidence type="ECO:0000256" key="8">
    <source>
        <dbReference type="ARBA" id="ARBA00023163"/>
    </source>
</evidence>
<dbReference type="InterPro" id="IPR019786">
    <property type="entry name" value="Zinc_finger_PHD-type_CS"/>
</dbReference>